<dbReference type="Proteomes" id="UP000683507">
    <property type="component" value="Chromosome"/>
</dbReference>
<proteinExistence type="predicted"/>
<keyword evidence="2" id="KW-1185">Reference proteome</keyword>
<dbReference type="KEGG" id="ptan:CRYO30217_01906"/>
<dbReference type="EMBL" id="OU015584">
    <property type="protein sequence ID" value="CAG5082407.1"/>
    <property type="molecule type" value="Genomic_DNA"/>
</dbReference>
<name>A0A916JMP6_9FLAO</name>
<accession>A0A916JMP6</accession>
<dbReference type="InterPro" id="IPR029058">
    <property type="entry name" value="AB_hydrolase_fold"/>
</dbReference>
<gene>
    <name evidence="1" type="ORF">CRYO30217_01906</name>
</gene>
<dbReference type="SUPFAM" id="SSF53474">
    <property type="entry name" value="alpha/beta-Hydrolases"/>
    <property type="match status" value="1"/>
</dbReference>
<evidence type="ECO:0008006" key="3">
    <source>
        <dbReference type="Google" id="ProtNLM"/>
    </source>
</evidence>
<reference evidence="1" key="1">
    <citation type="submission" date="2021-04" db="EMBL/GenBank/DDBJ databases">
        <authorList>
            <person name="Rodrigo-Torres L."/>
            <person name="Arahal R. D."/>
            <person name="Lucena T."/>
        </authorList>
    </citation>
    <scope>NUCLEOTIDE SEQUENCE</scope>
    <source>
        <strain evidence="1">AS29M-1</strain>
    </source>
</reference>
<dbReference type="Gene3D" id="3.40.50.1820">
    <property type="entry name" value="alpha/beta hydrolase"/>
    <property type="match status" value="1"/>
</dbReference>
<evidence type="ECO:0000313" key="2">
    <source>
        <dbReference type="Proteomes" id="UP000683507"/>
    </source>
</evidence>
<dbReference type="AlphaFoldDB" id="A0A916JMP6"/>
<organism evidence="1 2">
    <name type="scientific">Parvicella tangerina</name>
    <dbReference type="NCBI Taxonomy" id="2829795"/>
    <lineage>
        <taxon>Bacteria</taxon>
        <taxon>Pseudomonadati</taxon>
        <taxon>Bacteroidota</taxon>
        <taxon>Flavobacteriia</taxon>
        <taxon>Flavobacteriales</taxon>
        <taxon>Parvicellaceae</taxon>
        <taxon>Parvicella</taxon>
    </lineage>
</organism>
<protein>
    <recommendedName>
        <fullName evidence="3">Alpha/beta hydrolase</fullName>
    </recommendedName>
</protein>
<evidence type="ECO:0000313" key="1">
    <source>
        <dbReference type="EMBL" id="CAG5082407.1"/>
    </source>
</evidence>
<sequence length="245" mass="27837">MQGTHKVYSAYLAGYAPYTNRCGTFKKDEMNIYGISGLGADKRVFERLSLEQNLIPIDWIDPEPNESIESYSNRLKEVIDTSEPFILIGVSFGGLIATEISKILNPELTILISSAETKNELRSIYRGFGKTNLIKLIPNKLFDMPRGFATFMFGTNEKKLLSDILDDTDLKFTKWAINELTNWKNETKLEKVVKINGSKDKLIPPSQSDYLIDGGEHFMVVDKADEISTIINNEIKKYVPQQRLK</sequence>